<sequence>MENFCLLEVDVNGQEIFFVDKTILESFSGRLRKLFSKLTGKTRRLKLIFDKFPGGAECFELIVKFCYNGGSIKITPFNMFQLHCAANYLEMNQEMQGKPNLLEQTISFFQKIHYMTWSELIIGLKNCQELIFFMQSSSLLQEFLDCVVGRLEFHYISSPFASSSDNSSMQFSGDISTESRRIYTSQATWWFADLGFLNLNMFKKIIETMIRNKLDHSVISSFLFYYKRVKCPNASVAQKYRIIEKVIKFLYSLDGSFMSIRGLFDILQVSLNLKISKCSIGKLEQLIGSQLDRAKLDDLLIPSRAGEKIAYNINLILRLLDIFLSNSREKLLMYQLKKVAELIDLYIMEVAPDYFLKPSKFLTLAMAMPDIARESYDTIYLAIDMYLKVHINGLSEEEKIKTCSALSYDKLSEETLKDLAQNETFPACALVAAQVTLQNRTRYSVTRTSNFF</sequence>
<proteinExistence type="inferred from homology"/>
<dbReference type="Gene3D" id="3.30.710.10">
    <property type="entry name" value="Potassium Channel Kv1.1, Chain A"/>
    <property type="match status" value="1"/>
</dbReference>
<evidence type="ECO:0000259" key="4">
    <source>
        <dbReference type="PROSITE" id="PS50097"/>
    </source>
</evidence>
<keyword evidence="2" id="KW-0833">Ubl conjugation pathway</keyword>
<reference evidence="7" key="1">
    <citation type="journal article" date="2023" name="Proc. Natl. Acad. Sci. U.S.A.">
        <title>Genomic and structural basis for evolution of tropane alkaloid biosynthesis.</title>
        <authorList>
            <person name="Wanga Y.-J."/>
            <person name="Taina T."/>
            <person name="Yua J.-Y."/>
            <person name="Lia J."/>
            <person name="Xua B."/>
            <person name="Chenc J."/>
            <person name="D'Auriad J.C."/>
            <person name="Huanga J.-P."/>
            <person name="Huanga S.-X."/>
        </authorList>
    </citation>
    <scope>NUCLEOTIDE SEQUENCE [LARGE SCALE GENOMIC DNA]</scope>
    <source>
        <strain evidence="7">cv. KIB-2019</strain>
    </source>
</reference>
<evidence type="ECO:0000256" key="1">
    <source>
        <dbReference type="ARBA" id="ARBA00004906"/>
    </source>
</evidence>
<evidence type="ECO:0000313" key="7">
    <source>
        <dbReference type="Proteomes" id="UP001152561"/>
    </source>
</evidence>
<accession>A0A9Q1M1Y6</accession>
<organism evidence="6 7">
    <name type="scientific">Anisodus acutangulus</name>
    <dbReference type="NCBI Taxonomy" id="402998"/>
    <lineage>
        <taxon>Eukaryota</taxon>
        <taxon>Viridiplantae</taxon>
        <taxon>Streptophyta</taxon>
        <taxon>Embryophyta</taxon>
        <taxon>Tracheophyta</taxon>
        <taxon>Spermatophyta</taxon>
        <taxon>Magnoliopsida</taxon>
        <taxon>eudicotyledons</taxon>
        <taxon>Gunneridae</taxon>
        <taxon>Pentapetalae</taxon>
        <taxon>asterids</taxon>
        <taxon>lamiids</taxon>
        <taxon>Solanales</taxon>
        <taxon>Solanaceae</taxon>
        <taxon>Solanoideae</taxon>
        <taxon>Hyoscyameae</taxon>
        <taxon>Anisodus</taxon>
    </lineage>
</organism>
<comment type="similarity">
    <text evidence="3">Belongs to the NPH3 family.</text>
</comment>
<feature type="domain" description="NPH3" evidence="5">
    <location>
        <begin position="188"/>
        <end position="440"/>
    </location>
</feature>
<evidence type="ECO:0008006" key="8">
    <source>
        <dbReference type="Google" id="ProtNLM"/>
    </source>
</evidence>
<dbReference type="InterPro" id="IPR027356">
    <property type="entry name" value="NPH3_dom"/>
</dbReference>
<evidence type="ECO:0000256" key="3">
    <source>
        <dbReference type="PROSITE-ProRule" id="PRU00982"/>
    </source>
</evidence>
<dbReference type="PROSITE" id="PS51649">
    <property type="entry name" value="NPH3"/>
    <property type="match status" value="1"/>
</dbReference>
<dbReference type="PROSITE" id="PS50097">
    <property type="entry name" value="BTB"/>
    <property type="match status" value="1"/>
</dbReference>
<comment type="caution">
    <text evidence="6">The sequence shown here is derived from an EMBL/GenBank/DDBJ whole genome shotgun (WGS) entry which is preliminary data.</text>
</comment>
<dbReference type="SUPFAM" id="SSF54695">
    <property type="entry name" value="POZ domain"/>
    <property type="match status" value="1"/>
</dbReference>
<dbReference type="InterPro" id="IPR000210">
    <property type="entry name" value="BTB/POZ_dom"/>
</dbReference>
<comment type="pathway">
    <text evidence="1">Protein modification; protein ubiquitination.</text>
</comment>
<evidence type="ECO:0000313" key="6">
    <source>
        <dbReference type="EMBL" id="KAJ8549688.1"/>
    </source>
</evidence>
<dbReference type="InterPro" id="IPR043454">
    <property type="entry name" value="NPH3/RPT2-like"/>
</dbReference>
<evidence type="ECO:0000259" key="5">
    <source>
        <dbReference type="PROSITE" id="PS51649"/>
    </source>
</evidence>
<keyword evidence="7" id="KW-1185">Reference proteome</keyword>
<dbReference type="EMBL" id="JAJAGQ010000011">
    <property type="protein sequence ID" value="KAJ8549688.1"/>
    <property type="molecule type" value="Genomic_DNA"/>
</dbReference>
<name>A0A9Q1M1Y6_9SOLA</name>
<feature type="domain" description="BTB" evidence="4">
    <location>
        <begin position="5"/>
        <end position="69"/>
    </location>
</feature>
<dbReference type="PANTHER" id="PTHR32370">
    <property type="entry name" value="OS12G0117600 PROTEIN"/>
    <property type="match status" value="1"/>
</dbReference>
<dbReference type="Pfam" id="PF03000">
    <property type="entry name" value="NPH3"/>
    <property type="match status" value="1"/>
</dbReference>
<protein>
    <recommendedName>
        <fullName evidence="8">BTB/POZ domain-containing protein At3g22104-like</fullName>
    </recommendedName>
</protein>
<gene>
    <name evidence="6" type="ORF">K7X08_033395</name>
</gene>
<dbReference type="AlphaFoldDB" id="A0A9Q1M1Y6"/>
<dbReference type="InterPro" id="IPR011333">
    <property type="entry name" value="SKP1/BTB/POZ_sf"/>
</dbReference>
<dbReference type="Proteomes" id="UP001152561">
    <property type="component" value="Unassembled WGS sequence"/>
</dbReference>
<evidence type="ECO:0000256" key="2">
    <source>
        <dbReference type="ARBA" id="ARBA00022786"/>
    </source>
</evidence>
<dbReference type="SMART" id="SM00225">
    <property type="entry name" value="BTB"/>
    <property type="match status" value="1"/>
</dbReference>
<dbReference type="OrthoDB" id="624345at2759"/>